<evidence type="ECO:0000313" key="2">
    <source>
        <dbReference type="EMBL" id="AVO21467.1"/>
    </source>
</evidence>
<name>A0A2P1JQQ5_9CAUD</name>
<organism evidence="2 3">
    <name type="scientific">Mycobacterium phage Nilo</name>
    <dbReference type="NCBI Taxonomy" id="2108129"/>
    <lineage>
        <taxon>Viruses</taxon>
        <taxon>Duplodnaviria</taxon>
        <taxon>Heunggongvirae</taxon>
        <taxon>Uroviricota</taxon>
        <taxon>Caudoviricetes</taxon>
        <taxon>Papyrusvirus</taxon>
        <taxon>Papyrusvirus send513</taxon>
    </lineage>
</organism>
<feature type="region of interest" description="Disordered" evidence="1">
    <location>
        <begin position="1"/>
        <end position="52"/>
    </location>
</feature>
<feature type="region of interest" description="Disordered" evidence="1">
    <location>
        <begin position="107"/>
        <end position="168"/>
    </location>
</feature>
<feature type="compositionally biased region" description="Basic and acidic residues" evidence="1">
    <location>
        <begin position="38"/>
        <end position="52"/>
    </location>
</feature>
<gene>
    <name evidence="2" type="primary">70</name>
    <name evidence="2" type="ORF">PBI_NILO_70</name>
</gene>
<dbReference type="EMBL" id="MH001447">
    <property type="protein sequence ID" value="AVO21467.1"/>
    <property type="molecule type" value="Genomic_DNA"/>
</dbReference>
<evidence type="ECO:0000256" key="1">
    <source>
        <dbReference type="SAM" id="MobiDB-lite"/>
    </source>
</evidence>
<proteinExistence type="predicted"/>
<feature type="compositionally biased region" description="Basic and acidic residues" evidence="1">
    <location>
        <begin position="107"/>
        <end position="121"/>
    </location>
</feature>
<dbReference type="Proteomes" id="UP000241715">
    <property type="component" value="Segment"/>
</dbReference>
<feature type="compositionally biased region" description="Acidic residues" evidence="1">
    <location>
        <begin position="122"/>
        <end position="162"/>
    </location>
</feature>
<reference evidence="2 3" key="1">
    <citation type="submission" date="2018-02" db="EMBL/GenBank/DDBJ databases">
        <authorList>
            <person name="Jacobs-Sera D."/>
            <person name="Tolvo J."/>
            <person name="Hosage E."/>
            <person name="Erazo J."/>
            <person name="Burch A."/>
            <person name="Garlena R.A."/>
            <person name="Russell D.A."/>
            <person name="Pope W.H."/>
            <person name="Hatfull G.F."/>
        </authorList>
    </citation>
    <scope>NUCLEOTIDE SEQUENCE [LARGE SCALE GENOMIC DNA]</scope>
</reference>
<accession>A0A2P1JQQ5</accession>
<sequence length="168" mass="18825">MSSSGHRGIPEERKGKRHNMTVETTEKTGRGGARGPRVFKDTPTPRDRVISESLADKVKELTGKTISPEDCRAVKFSLSRWYEDPATKELLNDMDAQLKKAKAKEKAEKARKLLEEAQRELEDAEEDDDSDDASDEDTQAAAADEDDEDDEDSLFDDEDEDDKVSATF</sequence>
<protein>
    <submittedName>
        <fullName evidence="2">Uncharacterized protein</fullName>
    </submittedName>
</protein>
<evidence type="ECO:0000313" key="3">
    <source>
        <dbReference type="Proteomes" id="UP000241715"/>
    </source>
</evidence>